<keyword evidence="6" id="KW-1185">Reference proteome</keyword>
<dbReference type="Gene3D" id="3.30.420.10">
    <property type="entry name" value="Ribonuclease H-like superfamily/Ribonuclease H"/>
    <property type="match status" value="1"/>
</dbReference>
<evidence type="ECO:0000256" key="2">
    <source>
        <dbReference type="ARBA" id="ARBA00022801"/>
    </source>
</evidence>
<dbReference type="STRING" id="1437874.CSPHI_04660"/>
<dbReference type="PANTHER" id="PTHR30231:SF4">
    <property type="entry name" value="PROTEIN NEN2"/>
    <property type="match status" value="1"/>
</dbReference>
<gene>
    <name evidence="5" type="ORF">CSPHI_04660</name>
</gene>
<dbReference type="GO" id="GO:0008408">
    <property type="term" value="F:3'-5' exonuclease activity"/>
    <property type="evidence" value="ECO:0007669"/>
    <property type="project" value="TreeGrafter"/>
</dbReference>
<feature type="domain" description="Exonuclease" evidence="4">
    <location>
        <begin position="1"/>
        <end position="174"/>
    </location>
</feature>
<dbReference type="SUPFAM" id="SSF53098">
    <property type="entry name" value="Ribonuclease H-like"/>
    <property type="match status" value="1"/>
</dbReference>
<organism evidence="5 6">
    <name type="scientific">Corynebacterium sphenisci DSM 44792</name>
    <dbReference type="NCBI Taxonomy" id="1437874"/>
    <lineage>
        <taxon>Bacteria</taxon>
        <taxon>Bacillati</taxon>
        <taxon>Actinomycetota</taxon>
        <taxon>Actinomycetes</taxon>
        <taxon>Mycobacteriales</taxon>
        <taxon>Corynebacteriaceae</taxon>
        <taxon>Corynebacterium</taxon>
    </lineage>
</organism>
<sequence length="176" mass="19057">MAVDVETTGLDPDADHLLSIGWVPVDGAEIILGGAGHVVLRREDMDSVGESATLHGLTDDMVASGEDPAEAVAMVLRALTGRRLLAHFADMELGFLDRACRRHFGAGFDVPADDTMTREFARISAAGRRPGRDELRLWNVRAGYGLPATRAHHALNDALACAEVWLAQDAHRVPRR</sequence>
<dbReference type="InterPro" id="IPR013520">
    <property type="entry name" value="Ribonucl_H"/>
</dbReference>
<dbReference type="Pfam" id="PF00929">
    <property type="entry name" value="RNase_T"/>
    <property type="match status" value="1"/>
</dbReference>
<keyword evidence="3" id="KW-0269">Exonuclease</keyword>
<dbReference type="AlphaFoldDB" id="A0A1L7CX86"/>
<keyword evidence="2" id="KW-0378">Hydrolase</keyword>
<dbReference type="KEGG" id="csph:CSPHI_04660"/>
<dbReference type="CDD" id="cd06127">
    <property type="entry name" value="DEDDh"/>
    <property type="match status" value="1"/>
</dbReference>
<evidence type="ECO:0000259" key="4">
    <source>
        <dbReference type="SMART" id="SM00479"/>
    </source>
</evidence>
<accession>A0A1L7CX86</accession>
<evidence type="ECO:0000256" key="1">
    <source>
        <dbReference type="ARBA" id="ARBA00022722"/>
    </source>
</evidence>
<dbReference type="Proteomes" id="UP000185469">
    <property type="component" value="Chromosome"/>
</dbReference>
<evidence type="ECO:0000313" key="6">
    <source>
        <dbReference type="Proteomes" id="UP000185469"/>
    </source>
</evidence>
<evidence type="ECO:0000256" key="3">
    <source>
        <dbReference type="ARBA" id="ARBA00022839"/>
    </source>
</evidence>
<dbReference type="GO" id="GO:0005829">
    <property type="term" value="C:cytosol"/>
    <property type="evidence" value="ECO:0007669"/>
    <property type="project" value="TreeGrafter"/>
</dbReference>
<reference evidence="5 6" key="1">
    <citation type="submission" date="2014-08" db="EMBL/GenBank/DDBJ databases">
        <title>Complete genome sequence of Corynebacterium sphenisci CECT 5990(T) (=DSM 44792(T)), isolated from healthy wild penguins.</title>
        <authorList>
            <person name="Ruckert C."/>
            <person name="Albersmeier A."/>
            <person name="Winkler A."/>
            <person name="Kalinowski J."/>
        </authorList>
    </citation>
    <scope>NUCLEOTIDE SEQUENCE [LARGE SCALE GENOMIC DNA]</scope>
    <source>
        <strain evidence="5 6">DSM 44792</strain>
    </source>
</reference>
<name>A0A1L7CX86_9CORY</name>
<proteinExistence type="predicted"/>
<dbReference type="EMBL" id="CP009248">
    <property type="protein sequence ID" value="APT90454.1"/>
    <property type="molecule type" value="Genomic_DNA"/>
</dbReference>
<dbReference type="SMART" id="SM00479">
    <property type="entry name" value="EXOIII"/>
    <property type="match status" value="1"/>
</dbReference>
<dbReference type="PANTHER" id="PTHR30231">
    <property type="entry name" value="DNA POLYMERASE III SUBUNIT EPSILON"/>
    <property type="match status" value="1"/>
</dbReference>
<dbReference type="GO" id="GO:0003676">
    <property type="term" value="F:nucleic acid binding"/>
    <property type="evidence" value="ECO:0007669"/>
    <property type="project" value="InterPro"/>
</dbReference>
<protein>
    <submittedName>
        <fullName evidence="5">DNA polymerase III subunit epsilon</fullName>
    </submittedName>
</protein>
<evidence type="ECO:0000313" key="5">
    <source>
        <dbReference type="EMBL" id="APT90454.1"/>
    </source>
</evidence>
<dbReference type="InterPro" id="IPR036397">
    <property type="entry name" value="RNaseH_sf"/>
</dbReference>
<keyword evidence="1" id="KW-0540">Nuclease</keyword>
<dbReference type="InterPro" id="IPR012337">
    <property type="entry name" value="RNaseH-like_sf"/>
</dbReference>